<evidence type="ECO:0000313" key="1">
    <source>
        <dbReference type="EMBL" id="KZT57917.1"/>
    </source>
</evidence>
<protein>
    <submittedName>
        <fullName evidence="1">Uncharacterized protein</fullName>
    </submittedName>
</protein>
<dbReference type="InParanoid" id="A0A165GD45"/>
<dbReference type="AlphaFoldDB" id="A0A165GD45"/>
<proteinExistence type="predicted"/>
<name>A0A165GD45_9BASI</name>
<dbReference type="Proteomes" id="UP000076842">
    <property type="component" value="Unassembled WGS sequence"/>
</dbReference>
<evidence type="ECO:0000313" key="2">
    <source>
        <dbReference type="Proteomes" id="UP000076842"/>
    </source>
</evidence>
<accession>A0A165GD45</accession>
<dbReference type="EMBL" id="KV423957">
    <property type="protein sequence ID" value="KZT57917.1"/>
    <property type="molecule type" value="Genomic_DNA"/>
</dbReference>
<reference evidence="1 2" key="1">
    <citation type="journal article" date="2016" name="Mol. Biol. Evol.">
        <title>Comparative Genomics of Early-Diverging Mushroom-Forming Fungi Provides Insights into the Origins of Lignocellulose Decay Capabilities.</title>
        <authorList>
            <person name="Nagy L.G."/>
            <person name="Riley R."/>
            <person name="Tritt A."/>
            <person name="Adam C."/>
            <person name="Daum C."/>
            <person name="Floudas D."/>
            <person name="Sun H."/>
            <person name="Yadav J.S."/>
            <person name="Pangilinan J."/>
            <person name="Larsson K.H."/>
            <person name="Matsuura K."/>
            <person name="Barry K."/>
            <person name="Labutti K."/>
            <person name="Kuo R."/>
            <person name="Ohm R.A."/>
            <person name="Bhattacharya S.S."/>
            <person name="Shirouzu T."/>
            <person name="Yoshinaga Y."/>
            <person name="Martin F.M."/>
            <person name="Grigoriev I.V."/>
            <person name="Hibbett D.S."/>
        </authorList>
    </citation>
    <scope>NUCLEOTIDE SEQUENCE [LARGE SCALE GENOMIC DNA]</scope>
    <source>
        <strain evidence="1 2">HHB12733</strain>
    </source>
</reference>
<organism evidence="1 2">
    <name type="scientific">Calocera cornea HHB12733</name>
    <dbReference type="NCBI Taxonomy" id="1353952"/>
    <lineage>
        <taxon>Eukaryota</taxon>
        <taxon>Fungi</taxon>
        <taxon>Dikarya</taxon>
        <taxon>Basidiomycota</taxon>
        <taxon>Agaricomycotina</taxon>
        <taxon>Dacrymycetes</taxon>
        <taxon>Dacrymycetales</taxon>
        <taxon>Dacrymycetaceae</taxon>
        <taxon>Calocera</taxon>
    </lineage>
</organism>
<sequence length="60" mass="6379">MCAPAQGRLFGLQVFGYDCLLCGTTITIRFLAGRRLQTVVLYIGQVMTSSTSFSSPGSAS</sequence>
<keyword evidence="2" id="KW-1185">Reference proteome</keyword>
<gene>
    <name evidence="1" type="ORF">CALCODRAFT_495574</name>
</gene>